<protein>
    <recommendedName>
        <fullName evidence="2">Papain-like cysteine peptidase</fullName>
    </recommendedName>
</protein>
<reference evidence="1" key="1">
    <citation type="journal article" date="2020" name="Nature">
        <title>Giant virus diversity and host interactions through global metagenomics.</title>
        <authorList>
            <person name="Schulz F."/>
            <person name="Roux S."/>
            <person name="Paez-Espino D."/>
            <person name="Jungbluth S."/>
            <person name="Walsh D.A."/>
            <person name="Denef V.J."/>
            <person name="McMahon K.D."/>
            <person name="Konstantinidis K.T."/>
            <person name="Eloe-Fadrosh E.A."/>
            <person name="Kyrpides N.C."/>
            <person name="Woyke T."/>
        </authorList>
    </citation>
    <scope>NUCLEOTIDE SEQUENCE</scope>
    <source>
        <strain evidence="1">GVMAG-M-3300020192-26</strain>
    </source>
</reference>
<name>A0A6C0C6R9_9ZZZZ</name>
<dbReference type="EMBL" id="MN739353">
    <property type="protein sequence ID" value="QHT00248.1"/>
    <property type="molecule type" value="Genomic_DNA"/>
</dbReference>
<evidence type="ECO:0008006" key="2">
    <source>
        <dbReference type="Google" id="ProtNLM"/>
    </source>
</evidence>
<evidence type="ECO:0000313" key="1">
    <source>
        <dbReference type="EMBL" id="QHT00248.1"/>
    </source>
</evidence>
<dbReference type="AlphaFoldDB" id="A0A6C0C6R9"/>
<accession>A0A6C0C6R9</accession>
<proteinExistence type="predicted"/>
<sequence length="221" mass="25481">MEGFDIVSLGYNCYPGMYSDKKNGANLQFFSNIAVPSWALVKMLENNFSAFNDKNDYVPMKIFSDSGIHFLTNKTYYARLAKGTIVNDDFLKKLNERKTAFIDILKSDKEVLFLRYEEPEKSDLPHFTGSRIVPNEYAEDYKQNEIYHLKLLSTYLQKTYPGLKYHIMFVGNSLNSETKLDYDAESKIITIPNANIGSNYEKVFDDIFANNATFIKEKIGK</sequence>
<organism evidence="1">
    <name type="scientific">viral metagenome</name>
    <dbReference type="NCBI Taxonomy" id="1070528"/>
    <lineage>
        <taxon>unclassified sequences</taxon>
        <taxon>metagenomes</taxon>
        <taxon>organismal metagenomes</taxon>
    </lineage>
</organism>